<organism evidence="1 2">
    <name type="scientific">Candidatus Flavonifractor intestinipullorum</name>
    <dbReference type="NCBI Taxonomy" id="2838587"/>
    <lineage>
        <taxon>Bacteria</taxon>
        <taxon>Bacillati</taxon>
        <taxon>Bacillota</taxon>
        <taxon>Clostridia</taxon>
        <taxon>Eubacteriales</taxon>
        <taxon>Oscillospiraceae</taxon>
        <taxon>Flavonifractor</taxon>
    </lineage>
</organism>
<dbReference type="AlphaFoldDB" id="A0A9D2S574"/>
<dbReference type="EMBL" id="DWYC01000053">
    <property type="protein sequence ID" value="HJB57132.1"/>
    <property type="molecule type" value="Genomic_DNA"/>
</dbReference>
<evidence type="ECO:0000313" key="2">
    <source>
        <dbReference type="Proteomes" id="UP000824208"/>
    </source>
</evidence>
<evidence type="ECO:0000313" key="1">
    <source>
        <dbReference type="EMBL" id="HJB57132.1"/>
    </source>
</evidence>
<sequence length="185" mass="21587">MEQIRVWTKQHESVLTQLERTGRYTAKKRYVELENEDCAPIVLEAYDWLVKHAPNRDLRPADAEYPVWVSLARETTMLPEPGRVILGLEVDRALLAPIHVGKWGMILNYSYIPASPEDEARHKKLLSDYRVSDVTAYMSQFYPAIKREIVSSWERLFDPAVQVGGNYTYAILWELRSEWMTSVER</sequence>
<dbReference type="Proteomes" id="UP000824208">
    <property type="component" value="Unassembled WGS sequence"/>
</dbReference>
<reference evidence="1" key="2">
    <citation type="submission" date="2021-04" db="EMBL/GenBank/DDBJ databases">
        <authorList>
            <person name="Gilroy R."/>
        </authorList>
    </citation>
    <scope>NUCLEOTIDE SEQUENCE</scope>
    <source>
        <strain evidence="1">CHK189-11263</strain>
    </source>
</reference>
<dbReference type="Pfam" id="PF12952">
    <property type="entry name" value="DUF3841"/>
    <property type="match status" value="1"/>
</dbReference>
<proteinExistence type="predicted"/>
<gene>
    <name evidence="1" type="ORF">H9714_06235</name>
</gene>
<comment type="caution">
    <text evidence="1">The sequence shown here is derived from an EMBL/GenBank/DDBJ whole genome shotgun (WGS) entry which is preliminary data.</text>
</comment>
<name>A0A9D2S574_9FIRM</name>
<accession>A0A9D2S574</accession>
<protein>
    <submittedName>
        <fullName evidence="1">DUF3841 domain-containing protein</fullName>
    </submittedName>
</protein>
<dbReference type="InterPro" id="IPR024211">
    <property type="entry name" value="DUF3841"/>
</dbReference>
<reference evidence="1" key="1">
    <citation type="journal article" date="2021" name="PeerJ">
        <title>Extensive microbial diversity within the chicken gut microbiome revealed by metagenomics and culture.</title>
        <authorList>
            <person name="Gilroy R."/>
            <person name="Ravi A."/>
            <person name="Getino M."/>
            <person name="Pursley I."/>
            <person name="Horton D.L."/>
            <person name="Alikhan N.F."/>
            <person name="Baker D."/>
            <person name="Gharbi K."/>
            <person name="Hall N."/>
            <person name="Watson M."/>
            <person name="Adriaenssens E.M."/>
            <person name="Foster-Nyarko E."/>
            <person name="Jarju S."/>
            <person name="Secka A."/>
            <person name="Antonio M."/>
            <person name="Oren A."/>
            <person name="Chaudhuri R.R."/>
            <person name="La Ragione R."/>
            <person name="Hildebrand F."/>
            <person name="Pallen M.J."/>
        </authorList>
    </citation>
    <scope>NUCLEOTIDE SEQUENCE</scope>
    <source>
        <strain evidence="1">CHK189-11263</strain>
    </source>
</reference>